<evidence type="ECO:0000259" key="3">
    <source>
        <dbReference type="Pfam" id="PF00485"/>
    </source>
</evidence>
<dbReference type="InterPro" id="IPR033469">
    <property type="entry name" value="CYTH-like_dom_sf"/>
</dbReference>
<dbReference type="InterPro" id="IPR027417">
    <property type="entry name" value="P-loop_NTPase"/>
</dbReference>
<gene>
    <name evidence="5" type="ORF">VaNZ11_016424</name>
</gene>
<name>A0ABQ5SMY4_9CHLO</name>
<dbReference type="SUPFAM" id="SSF55154">
    <property type="entry name" value="CYTH-like phosphatases"/>
    <property type="match status" value="1"/>
</dbReference>
<dbReference type="SUPFAM" id="SSF52540">
    <property type="entry name" value="P-loop containing nucleoside triphosphate hydrolases"/>
    <property type="match status" value="1"/>
</dbReference>
<feature type="region of interest" description="Disordered" evidence="1">
    <location>
        <begin position="544"/>
        <end position="602"/>
    </location>
</feature>
<evidence type="ECO:0000313" key="6">
    <source>
        <dbReference type="Proteomes" id="UP001165090"/>
    </source>
</evidence>
<keyword evidence="2" id="KW-0812">Transmembrane</keyword>
<keyword evidence="2" id="KW-0472">Membrane</keyword>
<dbReference type="EMBL" id="BSDZ01000103">
    <property type="protein sequence ID" value="GLI71290.1"/>
    <property type="molecule type" value="Genomic_DNA"/>
</dbReference>
<reference evidence="5 6" key="1">
    <citation type="journal article" date="2023" name="IScience">
        <title>Expanded male sex-determining region conserved during the evolution of homothallism in the green alga Volvox.</title>
        <authorList>
            <person name="Yamamoto K."/>
            <person name="Matsuzaki R."/>
            <person name="Mahakham W."/>
            <person name="Heman W."/>
            <person name="Sekimoto H."/>
            <person name="Kawachi M."/>
            <person name="Minakuchi Y."/>
            <person name="Toyoda A."/>
            <person name="Nozaki H."/>
        </authorList>
    </citation>
    <scope>NUCLEOTIDE SEQUENCE [LARGE SCALE GENOMIC DNA]</scope>
    <source>
        <strain evidence="5 6">NIES-4468</strain>
    </source>
</reference>
<evidence type="ECO:0000259" key="4">
    <source>
        <dbReference type="Pfam" id="PF01928"/>
    </source>
</evidence>
<evidence type="ECO:0008006" key="7">
    <source>
        <dbReference type="Google" id="ProtNLM"/>
    </source>
</evidence>
<feature type="compositionally biased region" description="Polar residues" evidence="1">
    <location>
        <begin position="548"/>
        <end position="579"/>
    </location>
</feature>
<keyword evidence="2" id="KW-1133">Transmembrane helix</keyword>
<dbReference type="PANTHER" id="PTHR10285">
    <property type="entry name" value="URIDINE KINASE"/>
    <property type="match status" value="1"/>
</dbReference>
<evidence type="ECO:0000256" key="2">
    <source>
        <dbReference type="SAM" id="Phobius"/>
    </source>
</evidence>
<organism evidence="5 6">
    <name type="scientific">Volvox africanus</name>
    <dbReference type="NCBI Taxonomy" id="51714"/>
    <lineage>
        <taxon>Eukaryota</taxon>
        <taxon>Viridiplantae</taxon>
        <taxon>Chlorophyta</taxon>
        <taxon>core chlorophytes</taxon>
        <taxon>Chlorophyceae</taxon>
        <taxon>CS clade</taxon>
        <taxon>Chlamydomonadales</taxon>
        <taxon>Volvocaceae</taxon>
        <taxon>Volvox</taxon>
    </lineage>
</organism>
<dbReference type="Gene3D" id="3.40.50.300">
    <property type="entry name" value="P-loop containing nucleotide triphosphate hydrolases"/>
    <property type="match status" value="1"/>
</dbReference>
<evidence type="ECO:0000313" key="5">
    <source>
        <dbReference type="EMBL" id="GLI71290.1"/>
    </source>
</evidence>
<dbReference type="Pfam" id="PF00485">
    <property type="entry name" value="PRK"/>
    <property type="match status" value="1"/>
</dbReference>
<feature type="domain" description="CYTH" evidence="4">
    <location>
        <begin position="276"/>
        <end position="363"/>
    </location>
</feature>
<sequence length="722" mass="78114">MSDSRPQSPKPTQRKEGKVKGLLKEQLELVKVKLDDGRTRYTIRAIEETLSFDKGFYVFVRALQMLKASNTGTVVVGVAGPSGSGKTAFSEKIKNLMPGVAVISMDMYNDGTKVIDDNFDDPRLTDYDLLLHNLADLRDGKEVQIPIYDFRSSRRVGYRPQPVPEARVVLVEGIYALSERLRPLMDLRVSITGGVHFDLVKRVMRDIQRSGQGPEEIIQQITDTVYPMYKAFIEPDLQTAHLRVVNSFNPFSGFMNATYILKSKKVPSLETVTKVLESYGQVSHRREVDIYDIYLLPPNEDPETCQSWLRMRNRDGRYSLMFEEWVSEGPFIISPRISFEVSVRILGGLMALGYEIGTIMKRTSIILSVVPNIAATVATATATAGPVVAVANGESSEAGSTSIAAAVPSSPSTAAVMAAEELLVKLDDVGGLGRFVQILGRDRERVAALGRDLGLEGTYIPRSYIEQVQLERLTAEFQTVTDDWKKKFSTRSGEVVMPDSVSGLTSPGMSQVGNTMTYSRSMSYHSQTGPALSTSAPVSNPVLIPVPQSATSRPGSRVGSVQPNGGLLSQQLTGASPLNSRAEGLGPLHIPPASSPSPDNNRSVKMLTELQERLEEMGGSNTERISTLQTQLDAMVEQHRETNAQLAQLATATSQLALNVQATLAAATATATMTAAPPRPTCVSTLLDLIAASPNSALVAGLGLGAAVAVGIVFGRVLTGQR</sequence>
<accession>A0ABQ5SMY4</accession>
<proteinExistence type="predicted"/>
<dbReference type="InterPro" id="IPR006083">
    <property type="entry name" value="PRK/URK"/>
</dbReference>
<protein>
    <recommendedName>
        <fullName evidence="7">CYTH domain-containing protein</fullName>
    </recommendedName>
</protein>
<comment type="caution">
    <text evidence="5">The sequence shown here is derived from an EMBL/GenBank/DDBJ whole genome shotgun (WGS) entry which is preliminary data.</text>
</comment>
<feature type="domain" description="Phosphoribulokinase/uridine kinase" evidence="3">
    <location>
        <begin position="75"/>
        <end position="244"/>
    </location>
</feature>
<evidence type="ECO:0000256" key="1">
    <source>
        <dbReference type="SAM" id="MobiDB-lite"/>
    </source>
</evidence>
<dbReference type="Proteomes" id="UP001165090">
    <property type="component" value="Unassembled WGS sequence"/>
</dbReference>
<dbReference type="Gene3D" id="2.40.320.10">
    <property type="entry name" value="Hypothetical Protein Pfu-838710-001"/>
    <property type="match status" value="1"/>
</dbReference>
<dbReference type="InterPro" id="IPR023577">
    <property type="entry name" value="CYTH_domain"/>
</dbReference>
<dbReference type="PRINTS" id="PR00988">
    <property type="entry name" value="URIDINKINASE"/>
</dbReference>
<dbReference type="Pfam" id="PF01928">
    <property type="entry name" value="CYTH"/>
    <property type="match status" value="1"/>
</dbReference>
<feature type="transmembrane region" description="Helical" evidence="2">
    <location>
        <begin position="697"/>
        <end position="718"/>
    </location>
</feature>
<dbReference type="CDD" id="cd02028">
    <property type="entry name" value="UMPK_like"/>
    <property type="match status" value="1"/>
</dbReference>
<keyword evidence="6" id="KW-1185">Reference proteome</keyword>